<dbReference type="NCBIfam" id="NF046112">
    <property type="entry name" value="MSMEG_6209_Nter"/>
    <property type="match status" value="1"/>
</dbReference>
<evidence type="ECO:0000313" key="1">
    <source>
        <dbReference type="EMBL" id="KKU32250.1"/>
    </source>
</evidence>
<protein>
    <submittedName>
        <fullName evidence="1">Uncharacterized protein</fullName>
    </submittedName>
</protein>
<gene>
    <name evidence="1" type="ORF">UX48_C0061G0008</name>
</gene>
<dbReference type="EMBL" id="LCMJ01000061">
    <property type="protein sequence ID" value="KKU32250.1"/>
    <property type="molecule type" value="Genomic_DNA"/>
</dbReference>
<dbReference type="AlphaFoldDB" id="A0A0G1SFZ3"/>
<evidence type="ECO:0000313" key="2">
    <source>
        <dbReference type="Proteomes" id="UP000034067"/>
    </source>
</evidence>
<accession>A0A0G1SFZ3</accession>
<comment type="caution">
    <text evidence="1">The sequence shown here is derived from an EMBL/GenBank/DDBJ whole genome shotgun (WGS) entry which is preliminary data.</text>
</comment>
<organism evidence="1 2">
    <name type="scientific">Candidatus Azambacteria bacterium GW2011_GWB1_46_27</name>
    <dbReference type="NCBI Taxonomy" id="1618617"/>
    <lineage>
        <taxon>Bacteria</taxon>
        <taxon>Candidatus Azamiibacteriota</taxon>
    </lineage>
</organism>
<name>A0A0G1SFZ3_9BACT</name>
<sequence length="101" mass="12093">MWHETDEEKLHEGNIKELIKKYGADVSEDEIRRLYQSVLAYYETATQRKFVPVLVLREIKEKRNSFRKGKNQNVSLNSFNSCRAKRFFYSLTAGRRYSKPR</sequence>
<proteinExistence type="predicted"/>
<dbReference type="Proteomes" id="UP000034067">
    <property type="component" value="Unassembled WGS sequence"/>
</dbReference>
<reference evidence="1 2" key="1">
    <citation type="journal article" date="2015" name="Nature">
        <title>rRNA introns, odd ribosomes, and small enigmatic genomes across a large radiation of phyla.</title>
        <authorList>
            <person name="Brown C.T."/>
            <person name="Hug L.A."/>
            <person name="Thomas B.C."/>
            <person name="Sharon I."/>
            <person name="Castelle C.J."/>
            <person name="Singh A."/>
            <person name="Wilkins M.J."/>
            <person name="Williams K.H."/>
            <person name="Banfield J.F."/>
        </authorList>
    </citation>
    <scope>NUCLEOTIDE SEQUENCE [LARGE SCALE GENOMIC DNA]</scope>
</reference>